<keyword evidence="2" id="KW-1185">Reference proteome</keyword>
<evidence type="ECO:0000313" key="2">
    <source>
        <dbReference type="Proteomes" id="UP000799779"/>
    </source>
</evidence>
<dbReference type="OrthoDB" id="5420711at2759"/>
<protein>
    <submittedName>
        <fullName evidence="1">Uncharacterized protein</fullName>
    </submittedName>
</protein>
<dbReference type="PANTHER" id="PTHR38790">
    <property type="entry name" value="2EXR DOMAIN-CONTAINING PROTEIN-RELATED"/>
    <property type="match status" value="1"/>
</dbReference>
<reference evidence="1" key="1">
    <citation type="journal article" date="2020" name="Stud. Mycol.">
        <title>101 Dothideomycetes genomes: a test case for predicting lifestyles and emergence of pathogens.</title>
        <authorList>
            <person name="Haridas S."/>
            <person name="Albert R."/>
            <person name="Binder M."/>
            <person name="Bloem J."/>
            <person name="Labutti K."/>
            <person name="Salamov A."/>
            <person name="Andreopoulos B."/>
            <person name="Baker S."/>
            <person name="Barry K."/>
            <person name="Bills G."/>
            <person name="Bluhm B."/>
            <person name="Cannon C."/>
            <person name="Castanera R."/>
            <person name="Culley D."/>
            <person name="Daum C."/>
            <person name="Ezra D."/>
            <person name="Gonzalez J."/>
            <person name="Henrissat B."/>
            <person name="Kuo A."/>
            <person name="Liang C."/>
            <person name="Lipzen A."/>
            <person name="Lutzoni F."/>
            <person name="Magnuson J."/>
            <person name="Mondo S."/>
            <person name="Nolan M."/>
            <person name="Ohm R."/>
            <person name="Pangilinan J."/>
            <person name="Park H.-J."/>
            <person name="Ramirez L."/>
            <person name="Alfaro M."/>
            <person name="Sun H."/>
            <person name="Tritt A."/>
            <person name="Yoshinaga Y."/>
            <person name="Zwiers L.-H."/>
            <person name="Turgeon B."/>
            <person name="Goodwin S."/>
            <person name="Spatafora J."/>
            <person name="Crous P."/>
            <person name="Grigoriev I."/>
        </authorList>
    </citation>
    <scope>NUCLEOTIDE SEQUENCE</scope>
    <source>
        <strain evidence="1">CBS 123094</strain>
    </source>
</reference>
<dbReference type="AlphaFoldDB" id="A0A6A5WYM8"/>
<organism evidence="1 2">
    <name type="scientific">Amniculicola lignicola CBS 123094</name>
    <dbReference type="NCBI Taxonomy" id="1392246"/>
    <lineage>
        <taxon>Eukaryota</taxon>
        <taxon>Fungi</taxon>
        <taxon>Dikarya</taxon>
        <taxon>Ascomycota</taxon>
        <taxon>Pezizomycotina</taxon>
        <taxon>Dothideomycetes</taxon>
        <taxon>Pleosporomycetidae</taxon>
        <taxon>Pleosporales</taxon>
        <taxon>Amniculicolaceae</taxon>
        <taxon>Amniculicola</taxon>
    </lineage>
</organism>
<evidence type="ECO:0000313" key="1">
    <source>
        <dbReference type="EMBL" id="KAF2006943.1"/>
    </source>
</evidence>
<sequence length="309" mass="34981">MEEITSPFLRLPFEIRLMIYEYLLFPSKRPASNYSFSVANLLHNHHTYASTDKNSNPFTLSVRTIDPYLSPHSRNTWRRRSTYYVRTGPFLTTTHPTTYRILLSPHTAHLHLTIPSLLPLSRQIHFEASTLLYQTYTFAFHTSIEALTPFLSDLTPLSRSSIRHLTLTKKALPYIKEFDRAEWSSMCTYLADAEGRNEMRLHSLRLAVVAGRPGDEGWDTIAPLSATDFDVLHKMQGSGMGVGVGAHIDLDWAGEMMAIRGLREMQVRALVEHCPAPMSEGMAFWVAFSASVEKGFAEWVTGRMVTAIG</sequence>
<accession>A0A6A5WYM8</accession>
<proteinExistence type="predicted"/>
<name>A0A6A5WYM8_9PLEO</name>
<dbReference type="Proteomes" id="UP000799779">
    <property type="component" value="Unassembled WGS sequence"/>
</dbReference>
<dbReference type="EMBL" id="ML977558">
    <property type="protein sequence ID" value="KAF2006943.1"/>
    <property type="molecule type" value="Genomic_DNA"/>
</dbReference>
<gene>
    <name evidence="1" type="ORF">P154DRAFT_454755</name>
</gene>